<dbReference type="SUPFAM" id="SSF55729">
    <property type="entry name" value="Acyl-CoA N-acyltransferases (Nat)"/>
    <property type="match status" value="1"/>
</dbReference>
<dbReference type="EMBL" id="BONY01000144">
    <property type="protein sequence ID" value="GIH11578.1"/>
    <property type="molecule type" value="Genomic_DNA"/>
</dbReference>
<keyword evidence="5" id="KW-1185">Reference proteome</keyword>
<dbReference type="GO" id="GO:0016747">
    <property type="term" value="F:acyltransferase activity, transferring groups other than amino-acyl groups"/>
    <property type="evidence" value="ECO:0007669"/>
    <property type="project" value="InterPro"/>
</dbReference>
<evidence type="ECO:0000259" key="3">
    <source>
        <dbReference type="PROSITE" id="PS51186"/>
    </source>
</evidence>
<name>A0A8J3VMX6_9ACTN</name>
<feature type="domain" description="N-acetyltransferase" evidence="3">
    <location>
        <begin position="4"/>
        <end position="156"/>
    </location>
</feature>
<evidence type="ECO:0000313" key="4">
    <source>
        <dbReference type="EMBL" id="GIH11578.1"/>
    </source>
</evidence>
<comment type="caution">
    <text evidence="4">The sequence shown here is derived from an EMBL/GenBank/DDBJ whole genome shotgun (WGS) entry which is preliminary data.</text>
</comment>
<organism evidence="4 5">
    <name type="scientific">Rhizocola hellebori</name>
    <dbReference type="NCBI Taxonomy" id="1392758"/>
    <lineage>
        <taxon>Bacteria</taxon>
        <taxon>Bacillati</taxon>
        <taxon>Actinomycetota</taxon>
        <taxon>Actinomycetes</taxon>
        <taxon>Micromonosporales</taxon>
        <taxon>Micromonosporaceae</taxon>
        <taxon>Rhizocola</taxon>
    </lineage>
</organism>
<evidence type="ECO:0000256" key="2">
    <source>
        <dbReference type="ARBA" id="ARBA00023315"/>
    </source>
</evidence>
<evidence type="ECO:0000313" key="5">
    <source>
        <dbReference type="Proteomes" id="UP000612899"/>
    </source>
</evidence>
<proteinExistence type="predicted"/>
<dbReference type="InterPro" id="IPR000182">
    <property type="entry name" value="GNAT_dom"/>
</dbReference>
<sequence length="156" mass="17182">MTEVRIRRATEADIPGLVESSVGLFAEDAGTRDPTLSQLWPREHGPDSFRQSLDDPERLVLVVDDGDSVVGHLTAALAGPTDIRPIRVATLGSMYVFPEHRSLGVGTRLVAEFRQWARDAGADRIAVTAYTDNDSAIKFYVRQGFRSQSLKLEDKA</sequence>
<accession>A0A8J3VMX6</accession>
<gene>
    <name evidence="4" type="ORF">Rhe02_96450</name>
</gene>
<dbReference type="InterPro" id="IPR050832">
    <property type="entry name" value="Bact_Acetyltransf"/>
</dbReference>
<dbReference type="Gene3D" id="3.40.630.30">
    <property type="match status" value="1"/>
</dbReference>
<keyword evidence="1" id="KW-0808">Transferase</keyword>
<dbReference type="PANTHER" id="PTHR43877:SF1">
    <property type="entry name" value="ACETYLTRANSFERASE"/>
    <property type="match status" value="1"/>
</dbReference>
<dbReference type="PANTHER" id="PTHR43877">
    <property type="entry name" value="AMINOALKYLPHOSPHONATE N-ACETYLTRANSFERASE-RELATED-RELATED"/>
    <property type="match status" value="1"/>
</dbReference>
<dbReference type="InterPro" id="IPR016181">
    <property type="entry name" value="Acyl_CoA_acyltransferase"/>
</dbReference>
<dbReference type="Proteomes" id="UP000612899">
    <property type="component" value="Unassembled WGS sequence"/>
</dbReference>
<protein>
    <submittedName>
        <fullName evidence="4">N-acetyltransferase</fullName>
    </submittedName>
</protein>
<reference evidence="4" key="1">
    <citation type="submission" date="2021-01" db="EMBL/GenBank/DDBJ databases">
        <title>Whole genome shotgun sequence of Rhizocola hellebori NBRC 109834.</title>
        <authorList>
            <person name="Komaki H."/>
            <person name="Tamura T."/>
        </authorList>
    </citation>
    <scope>NUCLEOTIDE SEQUENCE</scope>
    <source>
        <strain evidence="4">NBRC 109834</strain>
    </source>
</reference>
<keyword evidence="2" id="KW-0012">Acyltransferase</keyword>
<dbReference type="AlphaFoldDB" id="A0A8J3VMX6"/>
<evidence type="ECO:0000256" key="1">
    <source>
        <dbReference type="ARBA" id="ARBA00022679"/>
    </source>
</evidence>
<dbReference type="PROSITE" id="PS51186">
    <property type="entry name" value="GNAT"/>
    <property type="match status" value="1"/>
</dbReference>
<dbReference type="Pfam" id="PF00583">
    <property type="entry name" value="Acetyltransf_1"/>
    <property type="match status" value="1"/>
</dbReference>
<dbReference type="RefSeq" id="WP_203915301.1">
    <property type="nucleotide sequence ID" value="NZ_BONY01000144.1"/>
</dbReference>
<dbReference type="CDD" id="cd04301">
    <property type="entry name" value="NAT_SF"/>
    <property type="match status" value="1"/>
</dbReference>